<dbReference type="InterPro" id="IPR051121">
    <property type="entry name" value="FAH"/>
</dbReference>
<dbReference type="Gene3D" id="3.90.850.10">
    <property type="entry name" value="Fumarylacetoacetase-like, C-terminal domain"/>
    <property type="match status" value="1"/>
</dbReference>
<dbReference type="Proteomes" id="UP000198614">
    <property type="component" value="Unassembled WGS sequence"/>
</dbReference>
<keyword evidence="4" id="KW-0378">Hydrolase</keyword>
<accession>A0A1G7NFC0</accession>
<dbReference type="GO" id="GO:0046872">
    <property type="term" value="F:metal ion binding"/>
    <property type="evidence" value="ECO:0007669"/>
    <property type="project" value="UniProtKB-KW"/>
</dbReference>
<keyword evidence="4" id="KW-0670">Pyruvate</keyword>
<dbReference type="PANTHER" id="PTHR42796:SF4">
    <property type="entry name" value="FUMARYLACETOACETATE HYDROLASE DOMAIN-CONTAINING PROTEIN 2A"/>
    <property type="match status" value="1"/>
</dbReference>
<protein>
    <submittedName>
        <fullName evidence="4">Acylpyruvate hydrolase</fullName>
    </submittedName>
</protein>
<evidence type="ECO:0000256" key="1">
    <source>
        <dbReference type="ARBA" id="ARBA00010211"/>
    </source>
</evidence>
<dbReference type="InterPro" id="IPR036663">
    <property type="entry name" value="Fumarylacetoacetase_C_sf"/>
</dbReference>
<dbReference type="EMBL" id="FNAX01000010">
    <property type="protein sequence ID" value="SDF72621.1"/>
    <property type="molecule type" value="Genomic_DNA"/>
</dbReference>
<dbReference type="GO" id="GO:0044281">
    <property type="term" value="P:small molecule metabolic process"/>
    <property type="evidence" value="ECO:0007669"/>
    <property type="project" value="UniProtKB-ARBA"/>
</dbReference>
<dbReference type="GO" id="GO:0016787">
    <property type="term" value="F:hydrolase activity"/>
    <property type="evidence" value="ECO:0007669"/>
    <property type="project" value="UniProtKB-KW"/>
</dbReference>
<organism evidence="4 5">
    <name type="scientific">Streptomyces griseoaurantiacus</name>
    <dbReference type="NCBI Taxonomy" id="68213"/>
    <lineage>
        <taxon>Bacteria</taxon>
        <taxon>Bacillati</taxon>
        <taxon>Actinomycetota</taxon>
        <taxon>Actinomycetes</taxon>
        <taxon>Kitasatosporales</taxon>
        <taxon>Streptomycetaceae</taxon>
        <taxon>Streptomyces</taxon>
        <taxon>Streptomyces aurantiacus group</taxon>
    </lineage>
</organism>
<evidence type="ECO:0000313" key="4">
    <source>
        <dbReference type="EMBL" id="SDF72621.1"/>
    </source>
</evidence>
<comment type="similarity">
    <text evidence="1">Belongs to the FAH family.</text>
</comment>
<feature type="domain" description="Fumarylacetoacetase-like C-terminal" evidence="3">
    <location>
        <begin position="63"/>
        <end position="261"/>
    </location>
</feature>
<evidence type="ECO:0000259" key="3">
    <source>
        <dbReference type="Pfam" id="PF01557"/>
    </source>
</evidence>
<dbReference type="InterPro" id="IPR011234">
    <property type="entry name" value="Fumarylacetoacetase-like_C"/>
</dbReference>
<evidence type="ECO:0000256" key="2">
    <source>
        <dbReference type="ARBA" id="ARBA00022723"/>
    </source>
</evidence>
<keyword evidence="2" id="KW-0479">Metal-binding</keyword>
<dbReference type="SUPFAM" id="SSF56529">
    <property type="entry name" value="FAH"/>
    <property type="match status" value="1"/>
</dbReference>
<dbReference type="OrthoDB" id="9805307at2"/>
<proteinExistence type="inferred from homology"/>
<dbReference type="Pfam" id="PF01557">
    <property type="entry name" value="FAA_hydrolase"/>
    <property type="match status" value="1"/>
</dbReference>
<dbReference type="AlphaFoldDB" id="A0A1G7NFC0"/>
<name>A0A1G7NFC0_9ACTN</name>
<dbReference type="PANTHER" id="PTHR42796">
    <property type="entry name" value="FUMARYLACETOACETATE HYDROLASE DOMAIN-CONTAINING PROTEIN 2A-RELATED"/>
    <property type="match status" value="1"/>
</dbReference>
<sequence length="291" mass="31414">MRFATLRIDGTLTAARIEGDRAVLLDAEHAVEAYLRRGRLKETGEVDAGSAHYARVSPSPAHILCAGLNHRGHLEELKRPAPTFPTLFAKFASTLTGPRDVIALPRVSDHIDGEAELAVVVGRRLRRVDVREAREGIAGYTVANDMSLRDWQHRTTEALQGKVFDRSTPLGPVLVTPEELDDARDLAVTFTVDGEERQRGRTSELLFGPAELLAYCSTFLTLETGDVLLTGAPGRTSAADTPLTPGRTLVTAVEGIGAAINPTTADPLPDTRDLWRERLASGPGTPADETP</sequence>
<reference evidence="4 5" key="1">
    <citation type="submission" date="2016-10" db="EMBL/GenBank/DDBJ databases">
        <authorList>
            <person name="de Groot N.N."/>
        </authorList>
    </citation>
    <scope>NUCLEOTIDE SEQUENCE [LARGE SCALE GENOMIC DNA]</scope>
    <source>
        <strain evidence="4 5">CGMCC 4.1859</strain>
    </source>
</reference>
<gene>
    <name evidence="4" type="ORF">SAMN05216260_110147</name>
</gene>
<evidence type="ECO:0000313" key="5">
    <source>
        <dbReference type="Proteomes" id="UP000198614"/>
    </source>
</evidence>